<dbReference type="GO" id="GO:0003924">
    <property type="term" value="F:GTPase activity"/>
    <property type="evidence" value="ECO:0007669"/>
    <property type="project" value="InterPro"/>
</dbReference>
<keyword evidence="4" id="KW-0479">Metal-binding</keyword>
<evidence type="ECO:0000256" key="7">
    <source>
        <dbReference type="ARBA" id="ARBA00022787"/>
    </source>
</evidence>
<dbReference type="SUPFAM" id="SSF47473">
    <property type="entry name" value="EF-hand"/>
    <property type="match status" value="1"/>
</dbReference>
<feature type="domain" description="EF-hand" evidence="16">
    <location>
        <begin position="190"/>
        <end position="225"/>
    </location>
</feature>
<evidence type="ECO:0000256" key="3">
    <source>
        <dbReference type="ARBA" id="ARBA00022692"/>
    </source>
</evidence>
<dbReference type="InterPro" id="IPR002048">
    <property type="entry name" value="EF_hand_dom"/>
</dbReference>
<dbReference type="GO" id="GO:0005741">
    <property type="term" value="C:mitochondrial outer membrane"/>
    <property type="evidence" value="ECO:0007669"/>
    <property type="project" value="UniProtKB-SubCell"/>
</dbReference>
<keyword evidence="13 15" id="KW-0472">Membrane</keyword>
<reference evidence="17" key="1">
    <citation type="submission" date="2021-01" db="EMBL/GenBank/DDBJ databases">
        <authorList>
            <person name="Corre E."/>
            <person name="Pelletier E."/>
            <person name="Niang G."/>
            <person name="Scheremetjew M."/>
            <person name="Finn R."/>
            <person name="Kale V."/>
            <person name="Holt S."/>
            <person name="Cochrane G."/>
            <person name="Meng A."/>
            <person name="Brown T."/>
            <person name="Cohen L."/>
        </authorList>
    </citation>
    <scope>NUCLEOTIDE SEQUENCE</scope>
    <source>
        <strain evidence="17">CCMP1243</strain>
    </source>
</reference>
<name>A0A7S2S1L2_9STRA</name>
<dbReference type="GO" id="GO:0005509">
    <property type="term" value="F:calcium ion binding"/>
    <property type="evidence" value="ECO:0007669"/>
    <property type="project" value="InterPro"/>
</dbReference>
<evidence type="ECO:0000313" key="17">
    <source>
        <dbReference type="EMBL" id="CAD9686837.1"/>
    </source>
</evidence>
<feature type="region of interest" description="Disordered" evidence="14">
    <location>
        <begin position="401"/>
        <end position="445"/>
    </location>
</feature>
<dbReference type="GO" id="GO:0005525">
    <property type="term" value="F:GTP binding"/>
    <property type="evidence" value="ECO:0007669"/>
    <property type="project" value="UniProtKB-KW"/>
</dbReference>
<dbReference type="InterPro" id="IPR001806">
    <property type="entry name" value="Small_GTPase"/>
</dbReference>
<accession>A0A7S2S1L2</accession>
<dbReference type="Gene3D" id="1.10.238.10">
    <property type="entry name" value="EF-hand"/>
    <property type="match status" value="2"/>
</dbReference>
<evidence type="ECO:0000256" key="1">
    <source>
        <dbReference type="ARBA" id="ARBA00004200"/>
    </source>
</evidence>
<keyword evidence="3 15" id="KW-0812">Transmembrane</keyword>
<proteinExistence type="inferred from homology"/>
<evidence type="ECO:0000256" key="6">
    <source>
        <dbReference type="ARBA" id="ARBA00022741"/>
    </source>
</evidence>
<keyword evidence="6" id="KW-0547">Nucleotide-binding</keyword>
<dbReference type="GO" id="GO:0007264">
    <property type="term" value="P:small GTPase-mediated signal transduction"/>
    <property type="evidence" value="ECO:0007669"/>
    <property type="project" value="InterPro"/>
</dbReference>
<comment type="similarity">
    <text evidence="2">Belongs to the mitochondrial Rho GTPase family.</text>
</comment>
<evidence type="ECO:0000256" key="14">
    <source>
        <dbReference type="SAM" id="MobiDB-lite"/>
    </source>
</evidence>
<dbReference type="PANTHER" id="PTHR24072">
    <property type="entry name" value="RHO FAMILY GTPASE"/>
    <property type="match status" value="1"/>
</dbReference>
<feature type="region of interest" description="Disordered" evidence="14">
    <location>
        <begin position="661"/>
        <end position="680"/>
    </location>
</feature>
<keyword evidence="12" id="KW-0342">GTP-binding</keyword>
<dbReference type="AlphaFoldDB" id="A0A7S2S1L2"/>
<evidence type="ECO:0000256" key="5">
    <source>
        <dbReference type="ARBA" id="ARBA00022737"/>
    </source>
</evidence>
<keyword evidence="9" id="KW-0106">Calcium</keyword>
<dbReference type="InterPro" id="IPR013567">
    <property type="entry name" value="EF_hand_assoc_2"/>
</dbReference>
<evidence type="ECO:0000256" key="12">
    <source>
        <dbReference type="ARBA" id="ARBA00023134"/>
    </source>
</evidence>
<sequence>MRTQVKILVLGDDGVGKSSLICTLISNHFSEREMPAVYKDVSIPPEATEDGVQVIIMDSSQTMATEELTAKVAEADSIVLVYDIQRRDTLDHLMTFWLPFLTDRTRAPVIIAGNKSDAREVVMADAEAPRSQVEEITPILEKFRSMVWACFECSAKNHSGIAEVFWMAQIVVTHPSAPIFDLERNCLTAKCTFVMKRIFRFYDVDGDGVLNDEELREFQLQCFNTPLSDADIVALRKVISKEAAHGVVADPPGITLDGFLAIFTMFIRKHTPQAPWMVLRKFGYDDNLDLPQVVIDQFSEVPPHNPSKQVFELTNDAQDFLVHLFRRHSVHRHGQPRSASTEDSDLVLDYEAQVRIFETVPQSEPGRSVWSPGCWAEHWTLPSIPWLAPLLRMGGMHGVGSRSSSIEAGTSADHDGGARRSTDGVVEDPATPGMEPVAVREAEPIGGDLETGIGLEEWMSSWRMATCLYPTLAMRFLCYLGYNDLERTAPALRVSPAPADKRVQARSGPGGSRVVLRSPVQTLVFGKRGVGKSHLVQRLISPSGSTSFPAVATSGANPFGDRPSSSVLPVSDCKVSFHGRPAHAMGLVLTLTEVPETSAHKVVDEYMARSHCCDVALLAFDANDQESLAYILDLERRIPEGVPRVLVATKEDTCAVPLQLESPEHSSGSSEVGAGLDASQEPLTRSPWEAACTHCKTTQLLPPLPTSALTRKNVAGPGSVPERLLQAALDPMRSTPFGHAKVERKKRSWLLWIGFTGLLAAGGVASLVIFDYWPSLPVIDINIMGWHLRVGGRHIQRSTA</sequence>
<dbReference type="EMBL" id="HBHJ01015401">
    <property type="protein sequence ID" value="CAD9686837.1"/>
    <property type="molecule type" value="Transcribed_RNA"/>
</dbReference>
<feature type="compositionally biased region" description="Basic and acidic residues" evidence="14">
    <location>
        <begin position="412"/>
        <end position="422"/>
    </location>
</feature>
<dbReference type="InterPro" id="IPR027417">
    <property type="entry name" value="P-loop_NTPase"/>
</dbReference>
<dbReference type="PROSITE" id="PS50222">
    <property type="entry name" value="EF_HAND_2"/>
    <property type="match status" value="1"/>
</dbReference>
<dbReference type="Gene3D" id="3.40.50.300">
    <property type="entry name" value="P-loop containing nucleotide triphosphate hydrolases"/>
    <property type="match status" value="2"/>
</dbReference>
<dbReference type="Pfam" id="PF00071">
    <property type="entry name" value="Ras"/>
    <property type="match status" value="1"/>
</dbReference>
<dbReference type="Pfam" id="PF08356">
    <property type="entry name" value="EF_assoc_2"/>
    <property type="match status" value="1"/>
</dbReference>
<keyword evidence="10 15" id="KW-1133">Transmembrane helix</keyword>
<evidence type="ECO:0000256" key="13">
    <source>
        <dbReference type="ARBA" id="ARBA00023136"/>
    </source>
</evidence>
<dbReference type="InterPro" id="IPR011992">
    <property type="entry name" value="EF-hand-dom_pair"/>
</dbReference>
<organism evidence="17">
    <name type="scientific">Rhizochromulina marina</name>
    <dbReference type="NCBI Taxonomy" id="1034831"/>
    <lineage>
        <taxon>Eukaryota</taxon>
        <taxon>Sar</taxon>
        <taxon>Stramenopiles</taxon>
        <taxon>Ochrophyta</taxon>
        <taxon>Dictyochophyceae</taxon>
        <taxon>Rhizochromulinales</taxon>
        <taxon>Rhizochromulina</taxon>
    </lineage>
</organism>
<feature type="transmembrane region" description="Helical" evidence="15">
    <location>
        <begin position="749"/>
        <end position="770"/>
    </location>
</feature>
<evidence type="ECO:0000256" key="2">
    <source>
        <dbReference type="ARBA" id="ARBA00007981"/>
    </source>
</evidence>
<dbReference type="PRINTS" id="PR00449">
    <property type="entry name" value="RASTRNSFRMNG"/>
</dbReference>
<evidence type="ECO:0000256" key="4">
    <source>
        <dbReference type="ARBA" id="ARBA00022723"/>
    </source>
</evidence>
<dbReference type="PROSITE" id="PS00018">
    <property type="entry name" value="EF_HAND_1"/>
    <property type="match status" value="1"/>
</dbReference>
<keyword evidence="8" id="KW-0378">Hydrolase</keyword>
<comment type="subcellular location">
    <subcellularLocation>
        <location evidence="1">Mitochondrion outer membrane</location>
        <topology evidence="1">Single-pass type IV membrane protein</topology>
    </subcellularLocation>
</comment>
<evidence type="ECO:0000256" key="8">
    <source>
        <dbReference type="ARBA" id="ARBA00022801"/>
    </source>
</evidence>
<keyword evidence="11" id="KW-0496">Mitochondrion</keyword>
<evidence type="ECO:0000256" key="15">
    <source>
        <dbReference type="SAM" id="Phobius"/>
    </source>
</evidence>
<dbReference type="InterPro" id="IPR018247">
    <property type="entry name" value="EF_Hand_1_Ca_BS"/>
</dbReference>
<evidence type="ECO:0000256" key="9">
    <source>
        <dbReference type="ARBA" id="ARBA00022837"/>
    </source>
</evidence>
<dbReference type="SMART" id="SM00175">
    <property type="entry name" value="RAB"/>
    <property type="match status" value="1"/>
</dbReference>
<gene>
    <name evidence="17" type="ORF">RMAR1173_LOCUS10208</name>
</gene>
<protein>
    <recommendedName>
        <fullName evidence="16">EF-hand domain-containing protein</fullName>
    </recommendedName>
</protein>
<dbReference type="InterPro" id="IPR003578">
    <property type="entry name" value="Small_GTPase_Rho"/>
</dbReference>
<dbReference type="SMART" id="SM00174">
    <property type="entry name" value="RHO"/>
    <property type="match status" value="1"/>
</dbReference>
<dbReference type="FunFam" id="1.10.238.10:FF:000011">
    <property type="entry name" value="Mitochondrial Rho GTPase"/>
    <property type="match status" value="1"/>
</dbReference>
<keyword evidence="5" id="KW-0677">Repeat</keyword>
<evidence type="ECO:0000256" key="10">
    <source>
        <dbReference type="ARBA" id="ARBA00022989"/>
    </source>
</evidence>
<evidence type="ECO:0000259" key="16">
    <source>
        <dbReference type="PROSITE" id="PS50222"/>
    </source>
</evidence>
<dbReference type="SMART" id="SM00173">
    <property type="entry name" value="RAS"/>
    <property type="match status" value="1"/>
</dbReference>
<evidence type="ECO:0000256" key="11">
    <source>
        <dbReference type="ARBA" id="ARBA00023128"/>
    </source>
</evidence>
<dbReference type="SUPFAM" id="SSF52540">
    <property type="entry name" value="P-loop containing nucleoside triphosphate hydrolases"/>
    <property type="match status" value="2"/>
</dbReference>
<keyword evidence="7" id="KW-1000">Mitochondrion outer membrane</keyword>